<accession>A0A0N1IA59</accession>
<evidence type="ECO:0000313" key="2">
    <source>
        <dbReference type="Proteomes" id="UP000053240"/>
    </source>
</evidence>
<reference evidence="1 2" key="1">
    <citation type="journal article" date="2015" name="Nat. Commun.">
        <title>Outbred genome sequencing and CRISPR/Cas9 gene editing in butterflies.</title>
        <authorList>
            <person name="Li X."/>
            <person name="Fan D."/>
            <person name="Zhang W."/>
            <person name="Liu G."/>
            <person name="Zhang L."/>
            <person name="Zhao L."/>
            <person name="Fang X."/>
            <person name="Chen L."/>
            <person name="Dong Y."/>
            <person name="Chen Y."/>
            <person name="Ding Y."/>
            <person name="Zhao R."/>
            <person name="Feng M."/>
            <person name="Zhu Y."/>
            <person name="Feng Y."/>
            <person name="Jiang X."/>
            <person name="Zhu D."/>
            <person name="Xiang H."/>
            <person name="Feng X."/>
            <person name="Li S."/>
            <person name="Wang J."/>
            <person name="Zhang G."/>
            <person name="Kronforst M.R."/>
            <person name="Wang W."/>
        </authorList>
    </citation>
    <scope>NUCLEOTIDE SEQUENCE [LARGE SCALE GENOMIC DNA]</scope>
    <source>
        <strain evidence="1">Ya'a_city_454_Pm</strain>
        <tissue evidence="1">Whole body</tissue>
    </source>
</reference>
<proteinExistence type="predicted"/>
<name>A0A0N1IA59_PAPMA</name>
<sequence>MLSIPIAAYPPSAQAHAAASVSGSRAMAPAAASVVLFRVAVAASRGRLSHHKSASIHDASGLSSWLSSNFAPILFKAMTAPTAFAHRFLMTYLFSFVLVTCSSVQRADWINHGCLNVAEAERRSL</sequence>
<dbReference type="Proteomes" id="UP000053240">
    <property type="component" value="Unassembled WGS sequence"/>
</dbReference>
<protein>
    <submittedName>
        <fullName evidence="1">Uncharacterized protein</fullName>
    </submittedName>
</protein>
<dbReference type="AlphaFoldDB" id="A0A0N1IA59"/>
<dbReference type="InParanoid" id="A0A0N1IA59"/>
<evidence type="ECO:0000313" key="1">
    <source>
        <dbReference type="EMBL" id="KPJ18835.1"/>
    </source>
</evidence>
<organism evidence="1 2">
    <name type="scientific">Papilio machaon</name>
    <name type="common">Old World swallowtail butterfly</name>
    <dbReference type="NCBI Taxonomy" id="76193"/>
    <lineage>
        <taxon>Eukaryota</taxon>
        <taxon>Metazoa</taxon>
        <taxon>Ecdysozoa</taxon>
        <taxon>Arthropoda</taxon>
        <taxon>Hexapoda</taxon>
        <taxon>Insecta</taxon>
        <taxon>Pterygota</taxon>
        <taxon>Neoptera</taxon>
        <taxon>Endopterygota</taxon>
        <taxon>Lepidoptera</taxon>
        <taxon>Glossata</taxon>
        <taxon>Ditrysia</taxon>
        <taxon>Papilionoidea</taxon>
        <taxon>Papilionidae</taxon>
        <taxon>Papilioninae</taxon>
        <taxon>Papilio</taxon>
    </lineage>
</organism>
<gene>
    <name evidence="1" type="ORF">RR48_05773</name>
</gene>
<dbReference type="EMBL" id="KQ459986">
    <property type="protein sequence ID" value="KPJ18835.1"/>
    <property type="molecule type" value="Genomic_DNA"/>
</dbReference>
<keyword evidence="2" id="KW-1185">Reference proteome</keyword>